<protein>
    <recommendedName>
        <fullName evidence="2">Phosphatidic acid phosphatase type 2/haloperoxidase domain-containing protein</fullName>
    </recommendedName>
</protein>
<organism evidence="3 4">
    <name type="scientific">Cecembia lonarensis (strain CCUG 58316 / KCTC 22772 / LW9)</name>
    <dbReference type="NCBI Taxonomy" id="1225176"/>
    <lineage>
        <taxon>Bacteria</taxon>
        <taxon>Pseudomonadati</taxon>
        <taxon>Bacteroidota</taxon>
        <taxon>Cytophagia</taxon>
        <taxon>Cytophagales</taxon>
        <taxon>Cyclobacteriaceae</taxon>
        <taxon>Cecembia</taxon>
    </lineage>
</organism>
<feature type="transmembrane region" description="Helical" evidence="1">
    <location>
        <begin position="111"/>
        <end position="132"/>
    </location>
</feature>
<dbReference type="OrthoDB" id="9786064at2"/>
<name>K1L2I8_CECL9</name>
<evidence type="ECO:0000256" key="1">
    <source>
        <dbReference type="SAM" id="Phobius"/>
    </source>
</evidence>
<feature type="transmembrane region" description="Helical" evidence="1">
    <location>
        <begin position="61"/>
        <end position="79"/>
    </location>
</feature>
<dbReference type="Proteomes" id="UP000004478">
    <property type="component" value="Unassembled WGS sequence"/>
</dbReference>
<evidence type="ECO:0000259" key="2">
    <source>
        <dbReference type="Pfam" id="PF01569"/>
    </source>
</evidence>
<gene>
    <name evidence="3" type="ORF">B879_02380</name>
</gene>
<feature type="transmembrane region" description="Helical" evidence="1">
    <location>
        <begin position="85"/>
        <end position="104"/>
    </location>
</feature>
<dbReference type="Gene3D" id="1.20.144.10">
    <property type="entry name" value="Phosphatidic acid phosphatase type 2/haloperoxidase"/>
    <property type="match status" value="1"/>
</dbReference>
<reference evidence="3 4" key="1">
    <citation type="journal article" date="2012" name="J. Bacteriol.">
        <title>Draft Genome Sequence of Cecembia lonarensis Strain LW9T, Isolated from Lonar Lake, a Haloalkaline Lake in India.</title>
        <authorList>
            <person name="Shivaji S."/>
            <person name="Ara S."/>
            <person name="Singh A."/>
            <person name="Pinnaka A.K."/>
        </authorList>
    </citation>
    <scope>NUCLEOTIDE SEQUENCE [LARGE SCALE GENOMIC DNA]</scope>
    <source>
        <strain evidence="3 4">LW9</strain>
    </source>
</reference>
<evidence type="ECO:0000313" key="3">
    <source>
        <dbReference type="EMBL" id="EKB49036.1"/>
    </source>
</evidence>
<dbReference type="AlphaFoldDB" id="K1L2I8"/>
<dbReference type="EMBL" id="AMGM01000035">
    <property type="protein sequence ID" value="EKB49036.1"/>
    <property type="molecule type" value="Genomic_DNA"/>
</dbReference>
<feature type="domain" description="Phosphatidic acid phosphatase type 2/haloperoxidase" evidence="2">
    <location>
        <begin position="86"/>
        <end position="158"/>
    </location>
</feature>
<feature type="transmembrane region" description="Helical" evidence="1">
    <location>
        <begin position="138"/>
        <end position="158"/>
    </location>
</feature>
<keyword evidence="1" id="KW-0472">Membrane</keyword>
<feature type="transmembrane region" description="Helical" evidence="1">
    <location>
        <begin position="36"/>
        <end position="54"/>
    </location>
</feature>
<dbReference type="Pfam" id="PF01569">
    <property type="entry name" value="PAP2"/>
    <property type="match status" value="1"/>
</dbReference>
<dbReference type="InterPro" id="IPR000326">
    <property type="entry name" value="PAP2/HPO"/>
</dbReference>
<keyword evidence="4" id="KW-1185">Reference proteome</keyword>
<comment type="caution">
    <text evidence="3">The sequence shown here is derived from an EMBL/GenBank/DDBJ whole genome shotgun (WGS) entry which is preliminary data.</text>
</comment>
<evidence type="ECO:0000313" key="4">
    <source>
        <dbReference type="Proteomes" id="UP000004478"/>
    </source>
</evidence>
<keyword evidence="1" id="KW-0812">Transmembrane</keyword>
<keyword evidence="1" id="KW-1133">Transmembrane helix</keyword>
<sequence length="159" mass="17802">MVFMTTFVIPLLSILMMKLTKNIVSFHMENKDERVFPFSMISLFYMITTYLFYIKFQVDPALILALAVITISVILLTSITFFWKISAHMTGTAGLMAIIIAIALKNPAIDYLYLVLGSTILTGSIGSARLYLNAHTPAEVLIGFGLGFTVCFSAFYWML</sequence>
<proteinExistence type="predicted"/>
<accession>K1L2I8</accession>